<dbReference type="OMA" id="SHMAQEE"/>
<reference evidence="3 6" key="2">
    <citation type="journal article" date="2014" name="BMC Genomics">
        <title>An improved genome release (version Mt4.0) for the model legume Medicago truncatula.</title>
        <authorList>
            <person name="Tang H."/>
            <person name="Krishnakumar V."/>
            <person name="Bidwell S."/>
            <person name="Rosen B."/>
            <person name="Chan A."/>
            <person name="Zhou S."/>
            <person name="Gentzbittel L."/>
            <person name="Childs K.L."/>
            <person name="Yandell M."/>
            <person name="Gundlach H."/>
            <person name="Mayer K.F."/>
            <person name="Schwartz D.C."/>
            <person name="Town C.D."/>
        </authorList>
    </citation>
    <scope>GENOME REANNOTATION</scope>
    <source>
        <strain evidence="5 6">cv. Jemalong A17</strain>
    </source>
</reference>
<accession>G7K1J4</accession>
<dbReference type="Proteomes" id="UP000002051">
    <property type="component" value="Chromosome 5"/>
</dbReference>
<dbReference type="HOGENOM" id="CLU_1535200_0_0_1"/>
<keyword evidence="1" id="KW-0863">Zinc-finger</keyword>
<evidence type="ECO:0000256" key="1">
    <source>
        <dbReference type="PROSITE-ProRule" id="PRU00042"/>
    </source>
</evidence>
<dbReference type="EnsemblPlants" id="AES97588">
    <property type="protein sequence ID" value="AES97588"/>
    <property type="gene ID" value="MTR_5g056450"/>
</dbReference>
<reference evidence="3 6" key="1">
    <citation type="journal article" date="2011" name="Nature">
        <title>The Medicago genome provides insight into the evolution of rhizobial symbioses.</title>
        <authorList>
            <person name="Young N.D."/>
            <person name="Debelle F."/>
            <person name="Oldroyd G.E."/>
            <person name="Geurts R."/>
            <person name="Cannon S.B."/>
            <person name="Udvardi M.K."/>
            <person name="Benedito V.A."/>
            <person name="Mayer K.F."/>
            <person name="Gouzy J."/>
            <person name="Schoof H."/>
            <person name="Van de Peer Y."/>
            <person name="Proost S."/>
            <person name="Cook D.R."/>
            <person name="Meyers B.C."/>
            <person name="Spannagl M."/>
            <person name="Cheung F."/>
            <person name="De Mita S."/>
            <person name="Krishnakumar V."/>
            <person name="Gundlach H."/>
            <person name="Zhou S."/>
            <person name="Mudge J."/>
            <person name="Bharti A.K."/>
            <person name="Murray J.D."/>
            <person name="Naoumkina M.A."/>
            <person name="Rosen B."/>
            <person name="Silverstein K.A."/>
            <person name="Tang H."/>
            <person name="Rombauts S."/>
            <person name="Zhao P.X."/>
            <person name="Zhou P."/>
            <person name="Barbe V."/>
            <person name="Bardou P."/>
            <person name="Bechner M."/>
            <person name="Bellec A."/>
            <person name="Berger A."/>
            <person name="Berges H."/>
            <person name="Bidwell S."/>
            <person name="Bisseling T."/>
            <person name="Choisne N."/>
            <person name="Couloux A."/>
            <person name="Denny R."/>
            <person name="Deshpande S."/>
            <person name="Dai X."/>
            <person name="Doyle J.J."/>
            <person name="Dudez A.M."/>
            <person name="Farmer A.D."/>
            <person name="Fouteau S."/>
            <person name="Franken C."/>
            <person name="Gibelin C."/>
            <person name="Gish J."/>
            <person name="Goldstein S."/>
            <person name="Gonzalez A.J."/>
            <person name="Green P.J."/>
            <person name="Hallab A."/>
            <person name="Hartog M."/>
            <person name="Hua A."/>
            <person name="Humphray S.J."/>
            <person name="Jeong D.H."/>
            <person name="Jing Y."/>
            <person name="Jocker A."/>
            <person name="Kenton S.M."/>
            <person name="Kim D.J."/>
            <person name="Klee K."/>
            <person name="Lai H."/>
            <person name="Lang C."/>
            <person name="Lin S."/>
            <person name="Macmil S.L."/>
            <person name="Magdelenat G."/>
            <person name="Matthews L."/>
            <person name="McCorrison J."/>
            <person name="Monaghan E.L."/>
            <person name="Mun J.H."/>
            <person name="Najar F.Z."/>
            <person name="Nicholson C."/>
            <person name="Noirot C."/>
            <person name="O'Bleness M."/>
            <person name="Paule C.R."/>
            <person name="Poulain J."/>
            <person name="Prion F."/>
            <person name="Qin B."/>
            <person name="Qu C."/>
            <person name="Retzel E.F."/>
            <person name="Riddle C."/>
            <person name="Sallet E."/>
            <person name="Samain S."/>
            <person name="Samson N."/>
            <person name="Sanders I."/>
            <person name="Saurat O."/>
            <person name="Scarpelli C."/>
            <person name="Schiex T."/>
            <person name="Segurens B."/>
            <person name="Severin A.J."/>
            <person name="Sherrier D.J."/>
            <person name="Shi R."/>
            <person name="Sims S."/>
            <person name="Singer S.R."/>
            <person name="Sinharoy S."/>
            <person name="Sterck L."/>
            <person name="Viollet A."/>
            <person name="Wang B.B."/>
            <person name="Wang K."/>
            <person name="Wang M."/>
            <person name="Wang X."/>
            <person name="Warfsmann J."/>
            <person name="Weissenbach J."/>
            <person name="White D.D."/>
            <person name="White J.D."/>
            <person name="Wiley G.B."/>
            <person name="Wincker P."/>
            <person name="Xing Y."/>
            <person name="Yang L."/>
            <person name="Yao Z."/>
            <person name="Ying F."/>
            <person name="Zhai J."/>
            <person name="Zhou L."/>
            <person name="Zuber A."/>
            <person name="Denarie J."/>
            <person name="Dixon R.A."/>
            <person name="May G.D."/>
            <person name="Schwartz D.C."/>
            <person name="Rogers J."/>
            <person name="Quetier F."/>
            <person name="Town C.D."/>
            <person name="Roe B.A."/>
        </authorList>
    </citation>
    <scope>NUCLEOTIDE SEQUENCE [LARGE SCALE GENOMIC DNA]</scope>
    <source>
        <strain evidence="3">A17</strain>
        <strain evidence="5 6">cv. Jemalong A17</strain>
    </source>
</reference>
<gene>
    <name evidence="3" type="ordered locus">MTR_5g056450</name>
    <name evidence="4" type="ORF">MtrunA17_Chr5g0423491</name>
</gene>
<evidence type="ECO:0000313" key="6">
    <source>
        <dbReference type="Proteomes" id="UP000002051"/>
    </source>
</evidence>
<dbReference type="EMBL" id="CM001221">
    <property type="protein sequence ID" value="AES97588.1"/>
    <property type="molecule type" value="Genomic_DNA"/>
</dbReference>
<keyword evidence="1" id="KW-0479">Metal-binding</keyword>
<reference evidence="4" key="5">
    <citation type="journal article" date="2018" name="Nat. Plants">
        <title>Whole-genome landscape of Medicago truncatula symbiotic genes.</title>
        <authorList>
            <person name="Pecrix Y."/>
            <person name="Gamas P."/>
            <person name="Carrere S."/>
        </authorList>
    </citation>
    <scope>NUCLEOTIDE SEQUENCE</scope>
    <source>
        <tissue evidence="4">Leaves</tissue>
    </source>
</reference>
<evidence type="ECO:0000313" key="3">
    <source>
        <dbReference type="EMBL" id="AES97588.1"/>
    </source>
</evidence>
<dbReference type="AlphaFoldDB" id="G7K1J4"/>
<dbReference type="InterPro" id="IPR013087">
    <property type="entry name" value="Znf_C2H2_type"/>
</dbReference>
<keyword evidence="1" id="KW-0862">Zinc</keyword>
<evidence type="ECO:0000313" key="7">
    <source>
        <dbReference type="Proteomes" id="UP000265566"/>
    </source>
</evidence>
<dbReference type="GO" id="GO:0008270">
    <property type="term" value="F:zinc ion binding"/>
    <property type="evidence" value="ECO:0007669"/>
    <property type="project" value="UniProtKB-KW"/>
</dbReference>
<dbReference type="STRING" id="3880.G7K1J4"/>
<sequence length="158" mass="18278">MAGEFSNIRHDVSNLVGCKYCNRFFRNTQTLITHIESHMEYEEAAIRKLYSTEHINPKRQFHPQCLPPHDGKIFQPKPTVIRPQPSKNPFFGHVGYRQMQLPPHVNQSKHLEGESSNDGTKAYIKQLEKPIKKIDFIDLVNNDDDNPDVNTLDLSLKL</sequence>
<proteinExistence type="predicted"/>
<protein>
    <submittedName>
        <fullName evidence="4">Putative transcription factor C2H2 family</fullName>
    </submittedName>
</protein>
<name>G7K1J4_MEDTR</name>
<dbReference type="Proteomes" id="UP000265566">
    <property type="component" value="Chromosome 5"/>
</dbReference>
<evidence type="ECO:0000313" key="4">
    <source>
        <dbReference type="EMBL" id="RHN55903.1"/>
    </source>
</evidence>
<dbReference type="PROSITE" id="PS50157">
    <property type="entry name" value="ZINC_FINGER_C2H2_2"/>
    <property type="match status" value="1"/>
</dbReference>
<dbReference type="Gramene" id="rna31186">
    <property type="protein sequence ID" value="RHN55903.1"/>
    <property type="gene ID" value="gene31186"/>
</dbReference>
<evidence type="ECO:0000313" key="5">
    <source>
        <dbReference type="EnsemblPlants" id="AES97588"/>
    </source>
</evidence>
<dbReference type="PaxDb" id="3880-AES97588"/>
<organism evidence="3 6">
    <name type="scientific">Medicago truncatula</name>
    <name type="common">Barrel medic</name>
    <name type="synonym">Medicago tribuloides</name>
    <dbReference type="NCBI Taxonomy" id="3880"/>
    <lineage>
        <taxon>Eukaryota</taxon>
        <taxon>Viridiplantae</taxon>
        <taxon>Streptophyta</taxon>
        <taxon>Embryophyta</taxon>
        <taxon>Tracheophyta</taxon>
        <taxon>Spermatophyta</taxon>
        <taxon>Magnoliopsida</taxon>
        <taxon>eudicotyledons</taxon>
        <taxon>Gunneridae</taxon>
        <taxon>Pentapetalae</taxon>
        <taxon>rosids</taxon>
        <taxon>fabids</taxon>
        <taxon>Fabales</taxon>
        <taxon>Fabaceae</taxon>
        <taxon>Papilionoideae</taxon>
        <taxon>50 kb inversion clade</taxon>
        <taxon>NPAAA clade</taxon>
        <taxon>Hologalegina</taxon>
        <taxon>IRL clade</taxon>
        <taxon>Trifolieae</taxon>
        <taxon>Medicago</taxon>
    </lineage>
</organism>
<keyword evidence="6" id="KW-1185">Reference proteome</keyword>
<reference evidence="7" key="4">
    <citation type="journal article" date="2018" name="Nat. Plants">
        <title>Whole-genome landscape of Medicago truncatula symbiotic genes.</title>
        <authorList>
            <person name="Pecrix Y."/>
            <person name="Staton S.E."/>
            <person name="Sallet E."/>
            <person name="Lelandais-Briere C."/>
            <person name="Moreau S."/>
            <person name="Carrere S."/>
            <person name="Blein T."/>
            <person name="Jardinaud M.F."/>
            <person name="Latrasse D."/>
            <person name="Zouine M."/>
            <person name="Zahm M."/>
            <person name="Kreplak J."/>
            <person name="Mayjonade B."/>
            <person name="Satge C."/>
            <person name="Perez M."/>
            <person name="Cauet S."/>
            <person name="Marande W."/>
            <person name="Chantry-Darmon C."/>
            <person name="Lopez-Roques C."/>
            <person name="Bouchez O."/>
            <person name="Berard A."/>
            <person name="Debelle F."/>
            <person name="Munos S."/>
            <person name="Bendahmane A."/>
            <person name="Berges H."/>
            <person name="Niebel A."/>
            <person name="Buitink J."/>
            <person name="Frugier F."/>
            <person name="Benhamed M."/>
            <person name="Crespi M."/>
            <person name="Gouzy J."/>
            <person name="Gamas P."/>
        </authorList>
    </citation>
    <scope>NUCLEOTIDE SEQUENCE [LARGE SCALE GENOMIC DNA]</scope>
    <source>
        <strain evidence="7">cv. Jemalong A17</strain>
    </source>
</reference>
<evidence type="ECO:0000259" key="2">
    <source>
        <dbReference type="PROSITE" id="PS50157"/>
    </source>
</evidence>
<dbReference type="PROSITE" id="PS00028">
    <property type="entry name" value="ZINC_FINGER_C2H2_1"/>
    <property type="match status" value="1"/>
</dbReference>
<reference evidence="5" key="3">
    <citation type="submission" date="2015-04" db="UniProtKB">
        <authorList>
            <consortium name="EnsemblPlants"/>
        </authorList>
    </citation>
    <scope>IDENTIFICATION</scope>
    <source>
        <strain evidence="5">cv. Jemalong A17</strain>
    </source>
</reference>
<feature type="domain" description="C2H2-type" evidence="2">
    <location>
        <begin position="16"/>
        <end position="43"/>
    </location>
</feature>
<dbReference type="EMBL" id="PSQE01000005">
    <property type="protein sequence ID" value="RHN55903.1"/>
    <property type="molecule type" value="Genomic_DNA"/>
</dbReference>